<reference evidence="1 2" key="1">
    <citation type="journal article" date="2019" name="Nat. Ecol. Evol.">
        <title>Megaphylogeny resolves global patterns of mushroom evolution.</title>
        <authorList>
            <person name="Varga T."/>
            <person name="Krizsan K."/>
            <person name="Foldi C."/>
            <person name="Dima B."/>
            <person name="Sanchez-Garcia M."/>
            <person name="Sanchez-Ramirez S."/>
            <person name="Szollosi G.J."/>
            <person name="Szarkandi J.G."/>
            <person name="Papp V."/>
            <person name="Albert L."/>
            <person name="Andreopoulos W."/>
            <person name="Angelini C."/>
            <person name="Antonin V."/>
            <person name="Barry K.W."/>
            <person name="Bougher N.L."/>
            <person name="Buchanan P."/>
            <person name="Buyck B."/>
            <person name="Bense V."/>
            <person name="Catcheside P."/>
            <person name="Chovatia M."/>
            <person name="Cooper J."/>
            <person name="Damon W."/>
            <person name="Desjardin D."/>
            <person name="Finy P."/>
            <person name="Geml J."/>
            <person name="Haridas S."/>
            <person name="Hughes K."/>
            <person name="Justo A."/>
            <person name="Karasinski D."/>
            <person name="Kautmanova I."/>
            <person name="Kiss B."/>
            <person name="Kocsube S."/>
            <person name="Kotiranta H."/>
            <person name="LaButti K.M."/>
            <person name="Lechner B.E."/>
            <person name="Liimatainen K."/>
            <person name="Lipzen A."/>
            <person name="Lukacs Z."/>
            <person name="Mihaltcheva S."/>
            <person name="Morgado L.N."/>
            <person name="Niskanen T."/>
            <person name="Noordeloos M.E."/>
            <person name="Ohm R.A."/>
            <person name="Ortiz-Santana B."/>
            <person name="Ovrebo C."/>
            <person name="Racz N."/>
            <person name="Riley R."/>
            <person name="Savchenko A."/>
            <person name="Shiryaev A."/>
            <person name="Soop K."/>
            <person name="Spirin V."/>
            <person name="Szebenyi C."/>
            <person name="Tomsovsky M."/>
            <person name="Tulloss R.E."/>
            <person name="Uehling J."/>
            <person name="Grigoriev I.V."/>
            <person name="Vagvolgyi C."/>
            <person name="Papp T."/>
            <person name="Martin F.M."/>
            <person name="Miettinen O."/>
            <person name="Hibbett D.S."/>
            <person name="Nagy L.G."/>
        </authorList>
    </citation>
    <scope>NUCLEOTIDE SEQUENCE [LARGE SCALE GENOMIC DNA]</scope>
    <source>
        <strain evidence="1 2">OMC1185</strain>
    </source>
</reference>
<dbReference type="PANTHER" id="PTHR28158:SF1">
    <property type="entry name" value="SMALL RIBOSOMAL SUBUNIT PROTEIN MS45"/>
    <property type="match status" value="1"/>
</dbReference>
<dbReference type="EMBL" id="ML213503">
    <property type="protein sequence ID" value="TFK56771.1"/>
    <property type="molecule type" value="Genomic_DNA"/>
</dbReference>
<dbReference type="Pfam" id="PF12298">
    <property type="entry name" value="Bot1p"/>
    <property type="match status" value="1"/>
</dbReference>
<dbReference type="GO" id="GO:0005763">
    <property type="term" value="C:mitochondrial small ribosomal subunit"/>
    <property type="evidence" value="ECO:0007669"/>
    <property type="project" value="TreeGrafter"/>
</dbReference>
<dbReference type="AlphaFoldDB" id="A0A5C3NSS2"/>
<dbReference type="GO" id="GO:0032543">
    <property type="term" value="P:mitochondrial translation"/>
    <property type="evidence" value="ECO:0007669"/>
    <property type="project" value="TreeGrafter"/>
</dbReference>
<sequence>VEEGARYRNPIQPRNYLGGRSCPFPLNPSFRPPAPLSDRLRKQIWEDFIADPDVNGVRELSSRYGLSMKRVDAILRLKGLEAHWVKGKKIQNGFLAGMEKVLGVPDVPADTETARKDRHDVSEADALDEVEGEDVDREKYQRMFWEDVDEGQDPILPITLQQGKDEATAARKAARNAKSDPALLGIPDHVGASTTRPHIIFEDVGGKFLDVKDRVRRMKASQHRVKMKEHRKE</sequence>
<evidence type="ECO:0000313" key="2">
    <source>
        <dbReference type="Proteomes" id="UP000305948"/>
    </source>
</evidence>
<dbReference type="InterPro" id="IPR021036">
    <property type="entry name" value="Ribosomal_mS45"/>
</dbReference>
<gene>
    <name evidence="1" type="ORF">OE88DRAFT_1603966</name>
</gene>
<organism evidence="1 2">
    <name type="scientific">Heliocybe sulcata</name>
    <dbReference type="NCBI Taxonomy" id="5364"/>
    <lineage>
        <taxon>Eukaryota</taxon>
        <taxon>Fungi</taxon>
        <taxon>Dikarya</taxon>
        <taxon>Basidiomycota</taxon>
        <taxon>Agaricomycotina</taxon>
        <taxon>Agaricomycetes</taxon>
        <taxon>Gloeophyllales</taxon>
        <taxon>Gloeophyllaceae</taxon>
        <taxon>Heliocybe</taxon>
    </lineage>
</organism>
<keyword evidence="2" id="KW-1185">Reference proteome</keyword>
<feature type="non-terminal residue" evidence="1">
    <location>
        <position position="1"/>
    </location>
</feature>
<evidence type="ECO:0008006" key="3">
    <source>
        <dbReference type="Google" id="ProtNLM"/>
    </source>
</evidence>
<evidence type="ECO:0000313" key="1">
    <source>
        <dbReference type="EMBL" id="TFK56771.1"/>
    </source>
</evidence>
<proteinExistence type="predicted"/>
<feature type="non-terminal residue" evidence="1">
    <location>
        <position position="233"/>
    </location>
</feature>
<dbReference type="OrthoDB" id="10052321at2759"/>
<accession>A0A5C3NSS2</accession>
<dbReference type="GO" id="GO:0003735">
    <property type="term" value="F:structural constituent of ribosome"/>
    <property type="evidence" value="ECO:0007669"/>
    <property type="project" value="TreeGrafter"/>
</dbReference>
<name>A0A5C3NSS2_9AGAM</name>
<dbReference type="PANTHER" id="PTHR28158">
    <property type="entry name" value="37S RIBOSOMAL PROTEIN S35, MITOCHONDRIAL"/>
    <property type="match status" value="1"/>
</dbReference>
<dbReference type="Proteomes" id="UP000305948">
    <property type="component" value="Unassembled WGS sequence"/>
</dbReference>
<protein>
    <recommendedName>
        <fullName evidence="3">Eukaryotic mitochondrial regulator protein-domain-containing protein</fullName>
    </recommendedName>
</protein>